<evidence type="ECO:0000313" key="2">
    <source>
        <dbReference type="EMBL" id="GAA3658655.1"/>
    </source>
</evidence>
<dbReference type="Proteomes" id="UP001500902">
    <property type="component" value="Unassembled WGS sequence"/>
</dbReference>
<proteinExistence type="predicted"/>
<sequence>MIHEAHANGIKLVFREEGDTAAPPLLLLHGRTANHNDWNGFTQHFARRFHVFAPDLRGHGASDYPGSYDMHDMAEDVAALLDHLGVDRLTVVAHSLGAVVACLLAVARPDLVGRLVLEDPPPGRQLTDRPPIVEDGSTGFDWRMMHDTERQLVTPDPAWAKGLAGISAPTLVVSGTRSPFDPDVAARIPGAALVRIEAGHLVHVEARKEFLDAVDAFLDASHS</sequence>
<dbReference type="RefSeq" id="WP_344875813.1">
    <property type="nucleotide sequence ID" value="NZ_BAAAZP010000037.1"/>
</dbReference>
<dbReference type="PANTHER" id="PTHR43194:SF2">
    <property type="entry name" value="PEROXISOMAL MEMBRANE PROTEIN LPX1"/>
    <property type="match status" value="1"/>
</dbReference>
<accession>A0ABP7BET4</accession>
<gene>
    <name evidence="2" type="ORF">GCM10022224_022570</name>
</gene>
<feature type="domain" description="AB hydrolase-1" evidence="1">
    <location>
        <begin position="23"/>
        <end position="125"/>
    </location>
</feature>
<dbReference type="InterPro" id="IPR029058">
    <property type="entry name" value="AB_hydrolase_fold"/>
</dbReference>
<dbReference type="EMBL" id="BAAAZP010000037">
    <property type="protein sequence ID" value="GAA3658655.1"/>
    <property type="molecule type" value="Genomic_DNA"/>
</dbReference>
<dbReference type="SUPFAM" id="SSF53474">
    <property type="entry name" value="alpha/beta-Hydrolases"/>
    <property type="match status" value="1"/>
</dbReference>
<comment type="caution">
    <text evidence="2">The sequence shown here is derived from an EMBL/GenBank/DDBJ whole genome shotgun (WGS) entry which is preliminary data.</text>
</comment>
<dbReference type="InterPro" id="IPR000073">
    <property type="entry name" value="AB_hydrolase_1"/>
</dbReference>
<organism evidence="2 3">
    <name type="scientific">Nonomuraea antimicrobica</name>
    <dbReference type="NCBI Taxonomy" id="561173"/>
    <lineage>
        <taxon>Bacteria</taxon>
        <taxon>Bacillati</taxon>
        <taxon>Actinomycetota</taxon>
        <taxon>Actinomycetes</taxon>
        <taxon>Streptosporangiales</taxon>
        <taxon>Streptosporangiaceae</taxon>
        <taxon>Nonomuraea</taxon>
    </lineage>
</organism>
<dbReference type="Pfam" id="PF00561">
    <property type="entry name" value="Abhydrolase_1"/>
    <property type="match status" value="1"/>
</dbReference>
<keyword evidence="3" id="KW-1185">Reference proteome</keyword>
<dbReference type="InterPro" id="IPR050228">
    <property type="entry name" value="Carboxylesterase_BioH"/>
</dbReference>
<name>A0ABP7BET4_9ACTN</name>
<protein>
    <recommendedName>
        <fullName evidence="1">AB hydrolase-1 domain-containing protein</fullName>
    </recommendedName>
</protein>
<dbReference type="Gene3D" id="3.40.50.1820">
    <property type="entry name" value="alpha/beta hydrolase"/>
    <property type="match status" value="2"/>
</dbReference>
<dbReference type="PANTHER" id="PTHR43194">
    <property type="entry name" value="HYDROLASE ALPHA/BETA FOLD FAMILY"/>
    <property type="match status" value="1"/>
</dbReference>
<dbReference type="PRINTS" id="PR00111">
    <property type="entry name" value="ABHYDROLASE"/>
</dbReference>
<evidence type="ECO:0000259" key="1">
    <source>
        <dbReference type="Pfam" id="PF00561"/>
    </source>
</evidence>
<evidence type="ECO:0000313" key="3">
    <source>
        <dbReference type="Proteomes" id="UP001500902"/>
    </source>
</evidence>
<reference evidence="3" key="1">
    <citation type="journal article" date="2019" name="Int. J. Syst. Evol. Microbiol.">
        <title>The Global Catalogue of Microorganisms (GCM) 10K type strain sequencing project: providing services to taxonomists for standard genome sequencing and annotation.</title>
        <authorList>
            <consortium name="The Broad Institute Genomics Platform"/>
            <consortium name="The Broad Institute Genome Sequencing Center for Infectious Disease"/>
            <person name="Wu L."/>
            <person name="Ma J."/>
        </authorList>
    </citation>
    <scope>NUCLEOTIDE SEQUENCE [LARGE SCALE GENOMIC DNA]</scope>
    <source>
        <strain evidence="3">JCM 16904</strain>
    </source>
</reference>